<sequence length="577" mass="64947">MKYLSICSISFLTLIFISLSFFLSSLLYLLNDYTIFLEWEVVSLNSVSIVMTFLFDWMSLLFMSFVLLIASLVIYYSKEYMSGDMTINRFIMLVLMFVLSMMLLIISPNLVSILLGWDGLGLVSYCLVIYFQNVKSYNAGMLTALSNRIGDVAFLLAIAWMLNYGSWNYIFYLEVMKNSFEMEVIGGLIMLAAMTKSAQIPFSSWLPAAMAAPTPVSALVHSSTLVTAGVYLLIRFNILLSGSWLGDLLLLLSGLTMFMAGLGANFEFDLKKIIALSTLSQLGLMMSILSMGFYKLAFFHLLTHALFKALLFMCAGAIIHNMNNSQDIRLMGGLGVYMPLTSGCFNVANLALCGMPFLAGFYSKDMILEVVSLSYVNMFSFFLYFFSTGLTVCYSFRLVFYSMTGELNCGSLNMLNDEGWIMLRGMSGLLVMSIIGGSMLSWLIFPTPYMICLPNYLKLLTLLVCIVGGVLGYLISTVSLFYFNKSLNSYLSSFFFGSMWFMPYISTYGIISYPLVLGGNICKSFDQGWSEYFGGQNLYSELTKLSQSVTIMHNNSLKIYLLLFVLWIIFLFFFYTF</sequence>
<proteinExistence type="inferred from homology"/>
<evidence type="ECO:0000256" key="17">
    <source>
        <dbReference type="RuleBase" id="RU003404"/>
    </source>
</evidence>
<evidence type="ECO:0000256" key="8">
    <source>
        <dbReference type="ARBA" id="ARBA00022792"/>
    </source>
</evidence>
<dbReference type="GO" id="GO:0003954">
    <property type="term" value="F:NADH dehydrogenase activity"/>
    <property type="evidence" value="ECO:0007669"/>
    <property type="project" value="TreeGrafter"/>
</dbReference>
<dbReference type="GO" id="GO:0008137">
    <property type="term" value="F:NADH dehydrogenase (ubiquinone) activity"/>
    <property type="evidence" value="ECO:0007669"/>
    <property type="project" value="UniProtKB-EC"/>
</dbReference>
<comment type="similarity">
    <text evidence="17">Belongs to the complex I subunit 5 family.</text>
</comment>
<evidence type="ECO:0000256" key="7">
    <source>
        <dbReference type="ARBA" id="ARBA00022692"/>
    </source>
</evidence>
<evidence type="ECO:0000256" key="6">
    <source>
        <dbReference type="ARBA" id="ARBA00022660"/>
    </source>
</evidence>
<feature type="transmembrane region" description="Helical" evidence="17">
    <location>
        <begin position="297"/>
        <end position="319"/>
    </location>
</feature>
<name>A0A6G5ZXV4_9MUSC</name>
<dbReference type="PANTHER" id="PTHR42829">
    <property type="entry name" value="NADH-UBIQUINONE OXIDOREDUCTASE CHAIN 5"/>
    <property type="match status" value="1"/>
</dbReference>
<keyword evidence="15 17" id="KW-0472">Membrane</keyword>
<evidence type="ECO:0000259" key="18">
    <source>
        <dbReference type="Pfam" id="PF00361"/>
    </source>
</evidence>
<geneLocation type="mitochondrion" evidence="21"/>
<organism evidence="21">
    <name type="scientific">Dacus bivittatus</name>
    <dbReference type="NCBI Taxonomy" id="552944"/>
    <lineage>
        <taxon>Eukaryota</taxon>
        <taxon>Metazoa</taxon>
        <taxon>Ecdysozoa</taxon>
        <taxon>Arthropoda</taxon>
        <taxon>Hexapoda</taxon>
        <taxon>Insecta</taxon>
        <taxon>Pterygota</taxon>
        <taxon>Neoptera</taxon>
        <taxon>Endopterygota</taxon>
        <taxon>Diptera</taxon>
        <taxon>Brachycera</taxon>
        <taxon>Muscomorpha</taxon>
        <taxon>Tephritoidea</taxon>
        <taxon>Tephritidae</taxon>
        <taxon>Dacus</taxon>
    </lineage>
</organism>
<keyword evidence="9" id="KW-1278">Translocase</keyword>
<evidence type="ECO:0000256" key="9">
    <source>
        <dbReference type="ARBA" id="ARBA00022967"/>
    </source>
</evidence>
<feature type="transmembrane region" description="Helical" evidence="17">
    <location>
        <begin position="49"/>
        <end position="75"/>
    </location>
</feature>
<evidence type="ECO:0000256" key="1">
    <source>
        <dbReference type="ARBA" id="ARBA00003257"/>
    </source>
</evidence>
<feature type="transmembrane region" description="Helical" evidence="17">
    <location>
        <begin position="152"/>
        <end position="172"/>
    </location>
</feature>
<protein>
    <recommendedName>
        <fullName evidence="4 17">NADH-ubiquinone oxidoreductase chain 5</fullName>
        <ecNumber evidence="3 17">7.1.1.2</ecNumber>
    </recommendedName>
</protein>
<evidence type="ECO:0000256" key="2">
    <source>
        <dbReference type="ARBA" id="ARBA00004448"/>
    </source>
</evidence>
<feature type="transmembrane region" description="Helical" evidence="17">
    <location>
        <begin position="87"/>
        <end position="106"/>
    </location>
</feature>
<comment type="function">
    <text evidence="17">Core subunit of the mitochondrial membrane respiratory chain NADH dehydrogenase (Complex I) which catalyzes electron transfer from NADH through the respiratory chain, using ubiquinone as an electron acceptor. Essential for the catalytic activity and assembly of complex I.</text>
</comment>
<gene>
    <name evidence="21" type="primary">ND5</name>
</gene>
<dbReference type="EMBL" id="MG962404">
    <property type="protein sequence ID" value="QHW07528.1"/>
    <property type="molecule type" value="Genomic_DNA"/>
</dbReference>
<dbReference type="GO" id="GO:0005743">
    <property type="term" value="C:mitochondrial inner membrane"/>
    <property type="evidence" value="ECO:0007669"/>
    <property type="project" value="UniProtKB-SubCell"/>
</dbReference>
<feature type="transmembrane region" description="Helical" evidence="17">
    <location>
        <begin position="340"/>
        <end position="361"/>
    </location>
</feature>
<feature type="transmembrane region" description="Helical" evidence="17">
    <location>
        <begin position="273"/>
        <end position="291"/>
    </location>
</feature>
<dbReference type="GO" id="GO:0015990">
    <property type="term" value="P:electron transport coupled proton transport"/>
    <property type="evidence" value="ECO:0007669"/>
    <property type="project" value="TreeGrafter"/>
</dbReference>
<dbReference type="GO" id="GO:0042773">
    <property type="term" value="P:ATP synthesis coupled electron transport"/>
    <property type="evidence" value="ECO:0007669"/>
    <property type="project" value="InterPro"/>
</dbReference>
<accession>A0A6G5ZXV4</accession>
<keyword evidence="14 17" id="KW-0496">Mitochondrion</keyword>
<keyword evidence="11 17" id="KW-1133">Transmembrane helix</keyword>
<feature type="transmembrane region" description="Helical" evidence="17">
    <location>
        <begin position="457"/>
        <end position="483"/>
    </location>
</feature>
<reference evidence="21" key="1">
    <citation type="journal article" date="2019" name="Int. J. Biol. Macromol.">
        <title>The first two complete mitochondrial genome of Dacus bivittatus and Dacus ciliatus (Diptera: Tephritidae) by next-generation sequencing and implications for the higher phylogeny of Tephritidae.</title>
        <authorList>
            <person name="Zhang Y."/>
            <person name="Feng S."/>
            <person name="Fekrat L."/>
            <person name="Jiang F."/>
            <person name="Khathutshelo M."/>
            <person name="Li Z."/>
        </authorList>
    </citation>
    <scope>NUCLEOTIDE SEQUENCE</scope>
</reference>
<keyword evidence="10" id="KW-0249">Electron transport</keyword>
<dbReference type="PANTHER" id="PTHR42829:SF2">
    <property type="entry name" value="NADH-UBIQUINONE OXIDOREDUCTASE CHAIN 5"/>
    <property type="match status" value="1"/>
</dbReference>
<dbReference type="AlphaFoldDB" id="A0A6G5ZXV4"/>
<evidence type="ECO:0000256" key="4">
    <source>
        <dbReference type="ARBA" id="ARBA00021096"/>
    </source>
</evidence>
<evidence type="ECO:0000313" key="21">
    <source>
        <dbReference type="EMBL" id="QHW07528.1"/>
    </source>
</evidence>
<feature type="transmembrane region" description="Helical" evidence="17">
    <location>
        <begin position="112"/>
        <end position="131"/>
    </location>
</feature>
<comment type="function">
    <text evidence="1">Core subunit of the mitochondrial membrane respiratory chain NADH dehydrogenase (Complex I) that is believed to belong to the minimal assembly required for catalysis. Complex I functions in the transfer of electrons from NADH to the respiratory chain. The immediate electron acceptor for the enzyme is believed to be ubiquinone.</text>
</comment>
<feature type="transmembrane region" description="Helical" evidence="17">
    <location>
        <begin position="421"/>
        <end position="445"/>
    </location>
</feature>
<feature type="transmembrane region" description="Helical" evidence="17">
    <location>
        <begin position="557"/>
        <end position="575"/>
    </location>
</feature>
<dbReference type="RefSeq" id="YP_009737793.1">
    <property type="nucleotide sequence ID" value="NC_046468.1"/>
</dbReference>
<dbReference type="InterPro" id="IPR001750">
    <property type="entry name" value="ND/Mrp_TM"/>
</dbReference>
<dbReference type="InterPro" id="IPR001516">
    <property type="entry name" value="Proton_antipo_N"/>
</dbReference>
<keyword evidence="13 17" id="KW-0830">Ubiquinone</keyword>
<feature type="transmembrane region" description="Helical" evidence="17">
    <location>
        <begin position="244"/>
        <end position="266"/>
    </location>
</feature>
<feature type="transmembrane region" description="Helical" evidence="17">
    <location>
        <begin position="381"/>
        <end position="400"/>
    </location>
</feature>
<feature type="transmembrane region" description="Helical" evidence="17">
    <location>
        <begin position="490"/>
        <end position="511"/>
    </location>
</feature>
<evidence type="ECO:0000256" key="5">
    <source>
        <dbReference type="ARBA" id="ARBA00022448"/>
    </source>
</evidence>
<dbReference type="GeneID" id="44802019"/>
<feature type="transmembrane region" description="Helical" evidence="17">
    <location>
        <begin position="7"/>
        <end position="29"/>
    </location>
</feature>
<dbReference type="CTD" id="4540"/>
<keyword evidence="8" id="KW-0999">Mitochondrion inner membrane</keyword>
<feature type="domain" description="NADH dehydrogenase subunit 5 C-terminal" evidence="20">
    <location>
        <begin position="394"/>
        <end position="574"/>
    </location>
</feature>
<evidence type="ECO:0000256" key="16">
    <source>
        <dbReference type="ARBA" id="ARBA00049551"/>
    </source>
</evidence>
<keyword evidence="12 17" id="KW-0520">NAD</keyword>
<evidence type="ECO:0000256" key="11">
    <source>
        <dbReference type="ARBA" id="ARBA00022989"/>
    </source>
</evidence>
<dbReference type="InterPro" id="IPR003945">
    <property type="entry name" value="NU5C-like"/>
</dbReference>
<feature type="domain" description="NADH-Ubiquinone oxidoreductase (complex I) chain 5 N-terminal" evidence="19">
    <location>
        <begin position="42"/>
        <end position="90"/>
    </location>
</feature>
<evidence type="ECO:0000256" key="10">
    <source>
        <dbReference type="ARBA" id="ARBA00022982"/>
    </source>
</evidence>
<dbReference type="EC" id="7.1.1.2" evidence="3 17"/>
<feature type="transmembrane region" description="Helical" evidence="17">
    <location>
        <begin position="184"/>
        <end position="206"/>
    </location>
</feature>
<evidence type="ECO:0000256" key="14">
    <source>
        <dbReference type="ARBA" id="ARBA00023128"/>
    </source>
</evidence>
<evidence type="ECO:0000259" key="20">
    <source>
        <dbReference type="Pfam" id="PF06455"/>
    </source>
</evidence>
<dbReference type="PRINTS" id="PR01434">
    <property type="entry name" value="NADHDHGNASE5"/>
</dbReference>
<keyword evidence="6" id="KW-0679">Respiratory chain</keyword>
<keyword evidence="7 17" id="KW-0812">Transmembrane</keyword>
<feature type="domain" description="NADH:quinone oxidoreductase/Mrp antiporter transmembrane" evidence="18">
    <location>
        <begin position="107"/>
        <end position="390"/>
    </location>
</feature>
<comment type="subcellular location">
    <subcellularLocation>
        <location evidence="2">Mitochondrion inner membrane</location>
        <topology evidence="2">Multi-pass membrane protein</topology>
    </subcellularLocation>
</comment>
<comment type="catalytic activity">
    <reaction evidence="16 17">
        <text>a ubiquinone + NADH + 5 H(+)(in) = a ubiquinol + NAD(+) + 4 H(+)(out)</text>
        <dbReference type="Rhea" id="RHEA:29091"/>
        <dbReference type="Rhea" id="RHEA-COMP:9565"/>
        <dbReference type="Rhea" id="RHEA-COMP:9566"/>
        <dbReference type="ChEBI" id="CHEBI:15378"/>
        <dbReference type="ChEBI" id="CHEBI:16389"/>
        <dbReference type="ChEBI" id="CHEBI:17976"/>
        <dbReference type="ChEBI" id="CHEBI:57540"/>
        <dbReference type="ChEBI" id="CHEBI:57945"/>
        <dbReference type="EC" id="7.1.1.2"/>
    </reaction>
</comment>
<evidence type="ECO:0000256" key="12">
    <source>
        <dbReference type="ARBA" id="ARBA00023027"/>
    </source>
</evidence>
<evidence type="ECO:0000259" key="19">
    <source>
        <dbReference type="Pfam" id="PF00662"/>
    </source>
</evidence>
<evidence type="ECO:0000256" key="3">
    <source>
        <dbReference type="ARBA" id="ARBA00012944"/>
    </source>
</evidence>
<dbReference type="InterPro" id="IPR010934">
    <property type="entry name" value="NADH_DH_su5_C"/>
</dbReference>
<dbReference type="Pfam" id="PF00361">
    <property type="entry name" value="Proton_antipo_M"/>
    <property type="match status" value="1"/>
</dbReference>
<dbReference type="Pfam" id="PF00662">
    <property type="entry name" value="Proton_antipo_N"/>
    <property type="match status" value="1"/>
</dbReference>
<dbReference type="Pfam" id="PF06455">
    <property type="entry name" value="NADH5_C"/>
    <property type="match status" value="1"/>
</dbReference>
<evidence type="ECO:0000256" key="15">
    <source>
        <dbReference type="ARBA" id="ARBA00023136"/>
    </source>
</evidence>
<feature type="transmembrane region" description="Helical" evidence="17">
    <location>
        <begin position="218"/>
        <end position="238"/>
    </location>
</feature>
<keyword evidence="5 17" id="KW-0813">Transport</keyword>
<evidence type="ECO:0000256" key="13">
    <source>
        <dbReference type="ARBA" id="ARBA00023075"/>
    </source>
</evidence>